<protein>
    <submittedName>
        <fullName evidence="1">Uncharacterized protein</fullName>
    </submittedName>
</protein>
<dbReference type="KEGG" id="hir:HETIRDRAFT_454281"/>
<name>W4JXK4_HETIT</name>
<accession>W4JXK4</accession>
<evidence type="ECO:0000313" key="1">
    <source>
        <dbReference type="EMBL" id="ETW78287.1"/>
    </source>
</evidence>
<proteinExistence type="predicted"/>
<dbReference type="OrthoDB" id="10381617at2759"/>
<dbReference type="Proteomes" id="UP000030671">
    <property type="component" value="Unassembled WGS sequence"/>
</dbReference>
<sequence length="140" mass="15705">MTTGRINQVTTFRTAQAATGTRASTFPAGVRQRGFGIAPCVFWIRRSREVAFRRKGVQATRRPTMETPCSPISHILDELSLSKRTRITVLDEDYQQPAAPGRHAQSRRIPEWLFATGLAIGKQSTPFYIADTHHKRAVPD</sequence>
<dbReference type="AlphaFoldDB" id="W4JXK4"/>
<organism evidence="1 2">
    <name type="scientific">Heterobasidion irregulare (strain TC 32-1)</name>
    <dbReference type="NCBI Taxonomy" id="747525"/>
    <lineage>
        <taxon>Eukaryota</taxon>
        <taxon>Fungi</taxon>
        <taxon>Dikarya</taxon>
        <taxon>Basidiomycota</taxon>
        <taxon>Agaricomycotina</taxon>
        <taxon>Agaricomycetes</taxon>
        <taxon>Russulales</taxon>
        <taxon>Bondarzewiaceae</taxon>
        <taxon>Heterobasidion</taxon>
        <taxon>Heterobasidion annosum species complex</taxon>
    </lineage>
</organism>
<evidence type="ECO:0000313" key="2">
    <source>
        <dbReference type="Proteomes" id="UP000030671"/>
    </source>
</evidence>
<gene>
    <name evidence="1" type="ORF">HETIRDRAFT_454281</name>
</gene>
<reference evidence="1 2" key="1">
    <citation type="journal article" date="2012" name="New Phytol.">
        <title>Insight into trade-off between wood decay and parasitism from the genome of a fungal forest pathogen.</title>
        <authorList>
            <person name="Olson A."/>
            <person name="Aerts A."/>
            <person name="Asiegbu F."/>
            <person name="Belbahri L."/>
            <person name="Bouzid O."/>
            <person name="Broberg A."/>
            <person name="Canback B."/>
            <person name="Coutinho P.M."/>
            <person name="Cullen D."/>
            <person name="Dalman K."/>
            <person name="Deflorio G."/>
            <person name="van Diepen L.T."/>
            <person name="Dunand C."/>
            <person name="Duplessis S."/>
            <person name="Durling M."/>
            <person name="Gonthier P."/>
            <person name="Grimwood J."/>
            <person name="Fossdal C.G."/>
            <person name="Hansson D."/>
            <person name="Henrissat B."/>
            <person name="Hietala A."/>
            <person name="Himmelstrand K."/>
            <person name="Hoffmeister D."/>
            <person name="Hogberg N."/>
            <person name="James T.Y."/>
            <person name="Karlsson M."/>
            <person name="Kohler A."/>
            <person name="Kues U."/>
            <person name="Lee Y.H."/>
            <person name="Lin Y.C."/>
            <person name="Lind M."/>
            <person name="Lindquist E."/>
            <person name="Lombard V."/>
            <person name="Lucas S."/>
            <person name="Lunden K."/>
            <person name="Morin E."/>
            <person name="Murat C."/>
            <person name="Park J."/>
            <person name="Raffaello T."/>
            <person name="Rouze P."/>
            <person name="Salamov A."/>
            <person name="Schmutz J."/>
            <person name="Solheim H."/>
            <person name="Stahlberg J."/>
            <person name="Velez H."/>
            <person name="de Vries R.P."/>
            <person name="Wiebenga A."/>
            <person name="Woodward S."/>
            <person name="Yakovlev I."/>
            <person name="Garbelotto M."/>
            <person name="Martin F."/>
            <person name="Grigoriev I.V."/>
            <person name="Stenlid J."/>
        </authorList>
    </citation>
    <scope>NUCLEOTIDE SEQUENCE [LARGE SCALE GENOMIC DNA]</scope>
    <source>
        <strain evidence="1 2">TC 32-1</strain>
    </source>
</reference>
<keyword evidence="2" id="KW-1185">Reference proteome</keyword>
<dbReference type="EMBL" id="KI925462">
    <property type="protein sequence ID" value="ETW78287.1"/>
    <property type="molecule type" value="Genomic_DNA"/>
</dbReference>
<dbReference type="HOGENOM" id="CLU_1835420_0_0_1"/>
<dbReference type="InParanoid" id="W4JXK4"/>